<sequence length="95" mass="11283">MNTNYAVKYLKEIEKTIATKINLVKEPSELLESKQHYYDEVLKIYQEAFTRLIEYSVTFSKLLNEINKAYRNALHARDERISLFITQDKHPSQKS</sequence>
<keyword evidence="2" id="KW-1185">Reference proteome</keyword>
<comment type="caution">
    <text evidence="1">The sequence shown here is derived from an EMBL/GenBank/DDBJ whole genome shotgun (WGS) entry which is preliminary data.</text>
</comment>
<name>A0A8S3YAP2_PARAO</name>
<evidence type="ECO:0000313" key="2">
    <source>
        <dbReference type="Proteomes" id="UP000691718"/>
    </source>
</evidence>
<gene>
    <name evidence="1" type="ORF">PAPOLLO_LOCUS26442</name>
</gene>
<accession>A0A8S3YAP2</accession>
<protein>
    <submittedName>
        <fullName evidence="1">(apollo) hypothetical protein</fullName>
    </submittedName>
</protein>
<dbReference type="AlphaFoldDB" id="A0A8S3YAP2"/>
<reference evidence="1" key="1">
    <citation type="submission" date="2021-04" db="EMBL/GenBank/DDBJ databases">
        <authorList>
            <person name="Tunstrom K."/>
        </authorList>
    </citation>
    <scope>NUCLEOTIDE SEQUENCE</scope>
</reference>
<organism evidence="1 2">
    <name type="scientific">Parnassius apollo</name>
    <name type="common">Apollo butterfly</name>
    <name type="synonym">Papilio apollo</name>
    <dbReference type="NCBI Taxonomy" id="110799"/>
    <lineage>
        <taxon>Eukaryota</taxon>
        <taxon>Metazoa</taxon>
        <taxon>Ecdysozoa</taxon>
        <taxon>Arthropoda</taxon>
        <taxon>Hexapoda</taxon>
        <taxon>Insecta</taxon>
        <taxon>Pterygota</taxon>
        <taxon>Neoptera</taxon>
        <taxon>Endopterygota</taxon>
        <taxon>Lepidoptera</taxon>
        <taxon>Glossata</taxon>
        <taxon>Ditrysia</taxon>
        <taxon>Papilionoidea</taxon>
        <taxon>Papilionidae</taxon>
        <taxon>Parnassiinae</taxon>
        <taxon>Parnassini</taxon>
        <taxon>Parnassius</taxon>
        <taxon>Parnassius</taxon>
    </lineage>
</organism>
<dbReference type="OrthoDB" id="7441535at2759"/>
<evidence type="ECO:0000313" key="1">
    <source>
        <dbReference type="EMBL" id="CAG5055732.1"/>
    </source>
</evidence>
<dbReference type="Proteomes" id="UP000691718">
    <property type="component" value="Unassembled WGS sequence"/>
</dbReference>
<proteinExistence type="predicted"/>
<dbReference type="EMBL" id="CAJQZP010001584">
    <property type="protein sequence ID" value="CAG5055732.1"/>
    <property type="molecule type" value="Genomic_DNA"/>
</dbReference>